<sequence length="192" mass="21433">MLGSMVKASIPDFDRPGRVSGNTVAKYGGEQKCAKEDGFGEAKVQPLRYRVEKFLAKLPLTQSLDLNGVTTPHRIDITTSPPDVSECINYPGRQWIQENGSWNTDNNDGWLATRRPSWPATAGPLPTPSEQLWFRAPWINGFATPVRSIRPAAPRYFGRDLRVRCFVISPFSQDGTVIHDQVDTPPGPTRQR</sequence>
<keyword evidence="2" id="KW-1185">Reference proteome</keyword>
<evidence type="ECO:0000313" key="1">
    <source>
        <dbReference type="EMBL" id="KLO37348.1"/>
    </source>
</evidence>
<dbReference type="PATRIC" id="fig|29311.18.peg.651"/>
<evidence type="ECO:0000313" key="2">
    <source>
        <dbReference type="Proteomes" id="UP000036334"/>
    </source>
</evidence>
<name>A0A0I9V1R9_9MYCO</name>
<organism evidence="1 2">
    <name type="scientific">Mycobacterium haemophilum</name>
    <dbReference type="NCBI Taxonomy" id="29311"/>
    <lineage>
        <taxon>Bacteria</taxon>
        <taxon>Bacillati</taxon>
        <taxon>Actinomycetota</taxon>
        <taxon>Actinomycetes</taxon>
        <taxon>Mycobacteriales</taxon>
        <taxon>Mycobacteriaceae</taxon>
        <taxon>Mycobacterium</taxon>
    </lineage>
</organism>
<dbReference type="EMBL" id="LDPR01000005">
    <property type="protein sequence ID" value="KLO37348.1"/>
    <property type="molecule type" value="Genomic_DNA"/>
</dbReference>
<dbReference type="Proteomes" id="UP000036334">
    <property type="component" value="Unassembled WGS sequence"/>
</dbReference>
<accession>A0A0I9V1R9</accession>
<comment type="caution">
    <text evidence="1">The sequence shown here is derived from an EMBL/GenBank/DDBJ whole genome shotgun (WGS) entry which is preliminary data.</text>
</comment>
<protein>
    <submittedName>
        <fullName evidence="1">Uncharacterized protein</fullName>
    </submittedName>
</protein>
<dbReference type="STRING" id="1202450.B586_20110"/>
<gene>
    <name evidence="1" type="ORF">ABH38_07945</name>
</gene>
<dbReference type="AlphaFoldDB" id="A0A0I9V1R9"/>
<reference evidence="1 2" key="1">
    <citation type="submission" date="2015-05" db="EMBL/GenBank/DDBJ databases">
        <title>Genome sequence of Mycobacterium haemophilum.</title>
        <authorList>
            <person name="Greninger A.L."/>
            <person name="Cunningham G."/>
            <person name="Miller S."/>
        </authorList>
    </citation>
    <scope>NUCLEOTIDE SEQUENCE [LARGE SCALE GENOMIC DNA]</scope>
    <source>
        <strain evidence="2">UC1</strain>
    </source>
</reference>
<proteinExistence type="predicted"/>